<feature type="signal peptide" evidence="3">
    <location>
        <begin position="1"/>
        <end position="26"/>
    </location>
</feature>
<feature type="compositionally biased region" description="Basic and acidic residues" evidence="2">
    <location>
        <begin position="1068"/>
        <end position="1079"/>
    </location>
</feature>
<evidence type="ECO:0000313" key="5">
    <source>
        <dbReference type="EMBL" id="NOU74117.1"/>
    </source>
</evidence>
<dbReference type="InterPro" id="IPR008964">
    <property type="entry name" value="Invasin/intimin_cell_adhesion"/>
</dbReference>
<dbReference type="Gene3D" id="2.60.40.10">
    <property type="entry name" value="Immunoglobulins"/>
    <property type="match status" value="2"/>
</dbReference>
<name>A0ABX1XZV5_9BACL</name>
<dbReference type="Pfam" id="PF02368">
    <property type="entry name" value="Big_2"/>
    <property type="match status" value="1"/>
</dbReference>
<feature type="domain" description="BIG2" evidence="4">
    <location>
        <begin position="880"/>
        <end position="960"/>
    </location>
</feature>
<feature type="domain" description="BIG2" evidence="4">
    <location>
        <begin position="963"/>
        <end position="1044"/>
    </location>
</feature>
<keyword evidence="1 3" id="KW-0732">Signal</keyword>
<proteinExistence type="predicted"/>
<gene>
    <name evidence="5" type="ORF">GC098_22415</name>
</gene>
<evidence type="ECO:0000256" key="2">
    <source>
        <dbReference type="SAM" id="MobiDB-lite"/>
    </source>
</evidence>
<accession>A0ABX1XZV5</accession>
<organism evidence="5 6">
    <name type="scientific">Paenibacillus phytorum</name>
    <dbReference type="NCBI Taxonomy" id="2654977"/>
    <lineage>
        <taxon>Bacteria</taxon>
        <taxon>Bacillati</taxon>
        <taxon>Bacillota</taxon>
        <taxon>Bacilli</taxon>
        <taxon>Bacillales</taxon>
        <taxon>Paenibacillaceae</taxon>
        <taxon>Paenibacillus</taxon>
    </lineage>
</organism>
<dbReference type="InterPro" id="IPR013783">
    <property type="entry name" value="Ig-like_fold"/>
</dbReference>
<evidence type="ECO:0000313" key="6">
    <source>
        <dbReference type="Proteomes" id="UP000616779"/>
    </source>
</evidence>
<dbReference type="SUPFAM" id="SSF51445">
    <property type="entry name" value="(Trans)glycosidases"/>
    <property type="match status" value="1"/>
</dbReference>
<keyword evidence="6" id="KW-1185">Reference proteome</keyword>
<dbReference type="RefSeq" id="WP_171645515.1">
    <property type="nucleotide sequence ID" value="NZ_WHOA01000148.1"/>
</dbReference>
<feature type="compositionally biased region" description="Acidic residues" evidence="2">
    <location>
        <begin position="1057"/>
        <end position="1067"/>
    </location>
</feature>
<dbReference type="SMART" id="SM00635">
    <property type="entry name" value="BID_2"/>
    <property type="match status" value="2"/>
</dbReference>
<dbReference type="EMBL" id="WHOA01000148">
    <property type="protein sequence ID" value="NOU74117.1"/>
    <property type="molecule type" value="Genomic_DNA"/>
</dbReference>
<feature type="chain" id="PRO_5046718276" evidence="3">
    <location>
        <begin position="27"/>
        <end position="1079"/>
    </location>
</feature>
<dbReference type="Gene3D" id="3.20.20.80">
    <property type="entry name" value="Glycosidases"/>
    <property type="match status" value="1"/>
</dbReference>
<feature type="region of interest" description="Disordered" evidence="2">
    <location>
        <begin position="1057"/>
        <end position="1079"/>
    </location>
</feature>
<sequence length="1079" mass="117724">MNKSKWLSMTLLLTMIVSLWSTTAVAAEAVFGSATTTAAPTAADYIEVEAAPVDITINIEGPRKQINAVDKDVSGITDYVALFTTEYAPQITVGKTSVGVVVDGANQVTRVVNPSVNGGVPVWTGPTDLVIPQGGYILVSNDDSWANKTYKQYLAKNFKVGDKIKLRKNGEVIPVSDLMTGQGLKARLKLNNDEWFTVTEPKTVVSGKLENLEQGIPYSIRVNQSSVALQANGTFQIEVGLTEGVNYLDVIAIKNGTENDRKTLVVFYKKQNGTAKEVVLWVDQGTNIFKLQTPENVHDMLTKAKDAGVTAIALDVKGVEGFANYKKNDLTGRPHISQMNAPTRAGANPNLDMLEEFIRYGHQLGIKIHAAFNVFAEGSPAHNEYGLLNQHLDWEEHVYRPEDGGQILRLRESNYYKTGKSLVAFVNPANDDVRAFELKNMEEVIKNYDVDGVVLDRTRYDNETADFSPLTRSKFEAFLAVRGKQLTNWPADVFTYVNNVRQFGPLINDWWEFRSQTIKTFTDEVRSLTNRYTALKGHKIYSSAYVGSWFESYYLNGVHWGSPNFKYDSRLQFPDDSLYTESYAQTGYTGNIDFLMIGTYQTTQKEIEHHITLGNIVTNGEVPMYASIALANIQDPPLQRSVFQAGLSQSNGLMLFDYSQVNWSVVKASLQNVEYVKDYQVGSSVPGNQESFLEGDLYNVSRNENNLNVYTDTFGQTTATSTFGVEAIVDSTGKVTKVVNQQQALSWNWTNMSPNNSVIPQGGFVISALDASGVRTRRQLVAKTYKVGDAVRSAVLRGHLAYANTSTPLKNLEIKGNIEVLGPGTADVRLNGVPAALASNGDFSGNVSLEVGANPVKISVYVDGRKTNEKTVTITRTAPVITGIELDSAAYRLVAGDKHATVATAVYSDETRAVISGAVFSSSNPEVAAVAAVGTVTALKAGTAEISAVYEGKTAKSVVTVVELASLSFDENKHSLVKGETFNAPLKATYSDGTMAYITQGATFISSLDKVASIAADGTITAVKPGSATITVSYRGKQSEIKIKVFNTHIEKIEDKENDDGVYDDAANDNRENEVGDMG</sequence>
<dbReference type="InterPro" id="IPR017853">
    <property type="entry name" value="GH"/>
</dbReference>
<dbReference type="PANTHER" id="PTHR43405">
    <property type="entry name" value="GLYCOSYL HYDROLASE DIGH"/>
    <property type="match status" value="1"/>
</dbReference>
<dbReference type="InterPro" id="IPR003343">
    <property type="entry name" value="Big_2"/>
</dbReference>
<dbReference type="PANTHER" id="PTHR43405:SF1">
    <property type="entry name" value="GLYCOSYL HYDROLASE DIGH"/>
    <property type="match status" value="1"/>
</dbReference>
<dbReference type="Gene3D" id="2.60.40.1080">
    <property type="match status" value="2"/>
</dbReference>
<evidence type="ECO:0000256" key="1">
    <source>
        <dbReference type="ARBA" id="ARBA00022729"/>
    </source>
</evidence>
<reference evidence="5 6" key="1">
    <citation type="submission" date="2019-10" db="EMBL/GenBank/DDBJ databases">
        <title>Description of Paenibacillus terrestris sp. nov.</title>
        <authorList>
            <person name="Carlier A."/>
            <person name="Qi S."/>
        </authorList>
    </citation>
    <scope>NUCLEOTIDE SEQUENCE [LARGE SCALE GENOMIC DNA]</scope>
    <source>
        <strain evidence="5 6">LMG 31458</strain>
    </source>
</reference>
<protein>
    <submittedName>
        <fullName evidence="5">Family 10 glycosylhydrolase</fullName>
    </submittedName>
</protein>
<dbReference type="SUPFAM" id="SSF49373">
    <property type="entry name" value="Invasin/intimin cell-adhesion fragments"/>
    <property type="match status" value="2"/>
</dbReference>
<dbReference type="Proteomes" id="UP000616779">
    <property type="component" value="Unassembled WGS sequence"/>
</dbReference>
<dbReference type="InterPro" id="IPR003790">
    <property type="entry name" value="GHL10"/>
</dbReference>
<dbReference type="Pfam" id="PF02638">
    <property type="entry name" value="GHL10"/>
    <property type="match status" value="1"/>
</dbReference>
<evidence type="ECO:0000259" key="4">
    <source>
        <dbReference type="SMART" id="SM00635"/>
    </source>
</evidence>
<dbReference type="InterPro" id="IPR052177">
    <property type="entry name" value="Divisome_Glycosyl_Hydrolase"/>
</dbReference>
<evidence type="ECO:0000256" key="3">
    <source>
        <dbReference type="SAM" id="SignalP"/>
    </source>
</evidence>
<comment type="caution">
    <text evidence="5">The sequence shown here is derived from an EMBL/GenBank/DDBJ whole genome shotgun (WGS) entry which is preliminary data.</text>
</comment>